<proteinExistence type="predicted"/>
<protein>
    <recommendedName>
        <fullName evidence="3">Glycosyltransferase 2-like domain-containing protein</fullName>
    </recommendedName>
</protein>
<sequence length="247" mass="28729">MLVFVIPLKSPQVSRSWERVCQLFERTVRSACNQTSPNFHVIVVCHEKPNIEFTHPKITYLEVDFPLPKETNPVARGDTDKGRKILKGLIYAAQFSPSHTMAVDADDCVSQHLAEFVEQYPQNNGWYVSRGYKYQENTSYVYLTRKNFYRMCGTSNILRYDLNFLPENPEYNRGYGYYKYYILHARVRDVLTEKGMPLAPLPFAGAIYILGYGDNVYGNAKNFSFNFFNRRKLTKSIREEFCLSSIV</sequence>
<gene>
    <name evidence="1" type="ORF">NIES593_01665</name>
</gene>
<dbReference type="STRING" id="1921803.NIES593_01665"/>
<dbReference type="EMBL" id="MRCB01000001">
    <property type="protein sequence ID" value="OKH26925.1"/>
    <property type="molecule type" value="Genomic_DNA"/>
</dbReference>
<organism evidence="1 2">
    <name type="scientific">Hydrococcus rivularis NIES-593</name>
    <dbReference type="NCBI Taxonomy" id="1921803"/>
    <lineage>
        <taxon>Bacteria</taxon>
        <taxon>Bacillati</taxon>
        <taxon>Cyanobacteriota</taxon>
        <taxon>Cyanophyceae</taxon>
        <taxon>Pleurocapsales</taxon>
        <taxon>Hydrococcaceae</taxon>
        <taxon>Hydrococcus</taxon>
    </lineage>
</organism>
<name>A0A1U7HTR8_9CYAN</name>
<accession>A0A1U7HTR8</accession>
<dbReference type="SUPFAM" id="SSF53448">
    <property type="entry name" value="Nucleotide-diphospho-sugar transferases"/>
    <property type="match status" value="1"/>
</dbReference>
<dbReference type="Proteomes" id="UP000186868">
    <property type="component" value="Unassembled WGS sequence"/>
</dbReference>
<dbReference type="InterPro" id="IPR029044">
    <property type="entry name" value="Nucleotide-diphossugar_trans"/>
</dbReference>
<dbReference type="AlphaFoldDB" id="A0A1U7HTR8"/>
<evidence type="ECO:0008006" key="3">
    <source>
        <dbReference type="Google" id="ProtNLM"/>
    </source>
</evidence>
<evidence type="ECO:0000313" key="1">
    <source>
        <dbReference type="EMBL" id="OKH26925.1"/>
    </source>
</evidence>
<keyword evidence="2" id="KW-1185">Reference proteome</keyword>
<reference evidence="1 2" key="1">
    <citation type="submission" date="2016-11" db="EMBL/GenBank/DDBJ databases">
        <title>Draft Genome Sequences of Nine Cyanobacterial Strains from Diverse Habitats.</title>
        <authorList>
            <person name="Zhu T."/>
            <person name="Hou S."/>
            <person name="Lu X."/>
            <person name="Hess W.R."/>
        </authorList>
    </citation>
    <scope>NUCLEOTIDE SEQUENCE [LARGE SCALE GENOMIC DNA]</scope>
    <source>
        <strain evidence="1 2">NIES-593</strain>
    </source>
</reference>
<comment type="caution">
    <text evidence="1">The sequence shown here is derived from an EMBL/GenBank/DDBJ whole genome shotgun (WGS) entry which is preliminary data.</text>
</comment>
<evidence type="ECO:0000313" key="2">
    <source>
        <dbReference type="Proteomes" id="UP000186868"/>
    </source>
</evidence>